<sequence>MGGGVRCGTETAGRGRDGGAVEQRRQVAADHQADDLPLRGVLDGPYVHEAPVPQDGDAVGEPEDLLEPMRDVDHRRPLRAHDLDELPLRGREGGAEGGGVEEVVEAEPQEVVTDPGVEGGPVEEAPPAPGKRAGVDVLGDGHVGDDLGLLADDADAVAARVGGERRSRGWSSRRTRPRSGRWSPFRILMRVDFPAPFSPMSALTRPGGKSRVTSRRAWTPENRLDSDRTLST</sequence>
<feature type="compositionally biased region" description="Basic and acidic residues" evidence="1">
    <location>
        <begin position="13"/>
        <end position="37"/>
    </location>
</feature>
<keyword evidence="3" id="KW-1185">Reference proteome</keyword>
<proteinExistence type="predicted"/>
<protein>
    <submittedName>
        <fullName evidence="2">Uncharacterized protein</fullName>
    </submittedName>
</protein>
<feature type="compositionally biased region" description="Basic and acidic residues" evidence="1">
    <location>
        <begin position="67"/>
        <end position="94"/>
    </location>
</feature>
<name>A0ABP4A606_9ACTN</name>
<evidence type="ECO:0000313" key="2">
    <source>
        <dbReference type="EMBL" id="GAA0932041.1"/>
    </source>
</evidence>
<accession>A0ABP4A606</accession>
<gene>
    <name evidence="2" type="ORF">GCM10009560_37430</name>
</gene>
<evidence type="ECO:0000313" key="3">
    <source>
        <dbReference type="Proteomes" id="UP001501578"/>
    </source>
</evidence>
<feature type="compositionally biased region" description="Low complexity" evidence="1">
    <location>
        <begin position="109"/>
        <end position="123"/>
    </location>
</feature>
<evidence type="ECO:0000256" key="1">
    <source>
        <dbReference type="SAM" id="MobiDB-lite"/>
    </source>
</evidence>
<reference evidence="3" key="1">
    <citation type="journal article" date="2019" name="Int. J. Syst. Evol. Microbiol.">
        <title>The Global Catalogue of Microorganisms (GCM) 10K type strain sequencing project: providing services to taxonomists for standard genome sequencing and annotation.</title>
        <authorList>
            <consortium name="The Broad Institute Genomics Platform"/>
            <consortium name="The Broad Institute Genome Sequencing Center for Infectious Disease"/>
            <person name="Wu L."/>
            <person name="Ma J."/>
        </authorList>
    </citation>
    <scope>NUCLEOTIDE SEQUENCE [LARGE SCALE GENOMIC DNA]</scope>
    <source>
        <strain evidence="3">JCM 11136</strain>
    </source>
</reference>
<dbReference type="EMBL" id="BAAAHQ010000017">
    <property type="protein sequence ID" value="GAA0932041.1"/>
    <property type="molecule type" value="Genomic_DNA"/>
</dbReference>
<feature type="compositionally biased region" description="Basic and acidic residues" evidence="1">
    <location>
        <begin position="222"/>
        <end position="232"/>
    </location>
</feature>
<organism evidence="2 3">
    <name type="scientific">Nonomuraea longicatena</name>
    <dbReference type="NCBI Taxonomy" id="83682"/>
    <lineage>
        <taxon>Bacteria</taxon>
        <taxon>Bacillati</taxon>
        <taxon>Actinomycetota</taxon>
        <taxon>Actinomycetes</taxon>
        <taxon>Streptosporangiales</taxon>
        <taxon>Streptosporangiaceae</taxon>
        <taxon>Nonomuraea</taxon>
    </lineage>
</organism>
<comment type="caution">
    <text evidence="2">The sequence shown here is derived from an EMBL/GenBank/DDBJ whole genome shotgun (WGS) entry which is preliminary data.</text>
</comment>
<dbReference type="Proteomes" id="UP001501578">
    <property type="component" value="Unassembled WGS sequence"/>
</dbReference>
<feature type="region of interest" description="Disordered" evidence="1">
    <location>
        <begin position="196"/>
        <end position="232"/>
    </location>
</feature>
<feature type="region of interest" description="Disordered" evidence="1">
    <location>
        <begin position="159"/>
        <end position="179"/>
    </location>
</feature>
<feature type="region of interest" description="Disordered" evidence="1">
    <location>
        <begin position="1"/>
        <end position="139"/>
    </location>
</feature>